<sequence>MENMYTHIHMKIVQRLLLMLGIWPVQRDDYKQKAYDAYFYISFSYFIVCLMTKVAVAFETIDDIIETADNLGVTIVYIICVYKVLIYHSKIIRSLIKVIEKKEKYILDSDNTEVKKNISKCSEIGASVNIVFSLLGNICSNTVYYNADP</sequence>
<evidence type="ECO:0000313" key="3">
    <source>
        <dbReference type="Proteomes" id="UP001162156"/>
    </source>
</evidence>
<keyword evidence="1" id="KW-0472">Membrane</keyword>
<comment type="caution">
    <text evidence="2">The sequence shown here is derived from an EMBL/GenBank/DDBJ whole genome shotgun (WGS) entry which is preliminary data.</text>
</comment>
<reference evidence="2" key="1">
    <citation type="journal article" date="2023" name="Insect Mol. Biol.">
        <title>Genome sequencing provides insights into the evolution of gene families encoding plant cell wall-degrading enzymes in longhorned beetles.</title>
        <authorList>
            <person name="Shin N.R."/>
            <person name="Okamura Y."/>
            <person name="Kirsch R."/>
            <person name="Pauchet Y."/>
        </authorList>
    </citation>
    <scope>NUCLEOTIDE SEQUENCE</scope>
    <source>
        <strain evidence="2">RBIC_L_NR</strain>
    </source>
</reference>
<keyword evidence="1" id="KW-0812">Transmembrane</keyword>
<feature type="transmembrane region" description="Helical" evidence="1">
    <location>
        <begin position="70"/>
        <end position="88"/>
    </location>
</feature>
<dbReference type="EMBL" id="JANEYF010002987">
    <property type="protein sequence ID" value="KAJ8940432.1"/>
    <property type="molecule type" value="Genomic_DNA"/>
</dbReference>
<evidence type="ECO:0000256" key="1">
    <source>
        <dbReference type="SAM" id="Phobius"/>
    </source>
</evidence>
<evidence type="ECO:0000313" key="2">
    <source>
        <dbReference type="EMBL" id="KAJ8940432.1"/>
    </source>
</evidence>
<protein>
    <submittedName>
        <fullName evidence="2">Uncharacterized protein</fullName>
    </submittedName>
</protein>
<proteinExistence type="predicted"/>
<gene>
    <name evidence="2" type="ORF">NQ314_010725</name>
</gene>
<name>A0AAV8XNB7_9CUCU</name>
<dbReference type="Proteomes" id="UP001162156">
    <property type="component" value="Unassembled WGS sequence"/>
</dbReference>
<accession>A0AAV8XNB7</accession>
<feature type="transmembrane region" description="Helical" evidence="1">
    <location>
        <begin position="37"/>
        <end position="58"/>
    </location>
</feature>
<keyword evidence="3" id="KW-1185">Reference proteome</keyword>
<dbReference type="AlphaFoldDB" id="A0AAV8XNB7"/>
<organism evidence="2 3">
    <name type="scientific">Rhamnusium bicolor</name>
    <dbReference type="NCBI Taxonomy" id="1586634"/>
    <lineage>
        <taxon>Eukaryota</taxon>
        <taxon>Metazoa</taxon>
        <taxon>Ecdysozoa</taxon>
        <taxon>Arthropoda</taxon>
        <taxon>Hexapoda</taxon>
        <taxon>Insecta</taxon>
        <taxon>Pterygota</taxon>
        <taxon>Neoptera</taxon>
        <taxon>Endopterygota</taxon>
        <taxon>Coleoptera</taxon>
        <taxon>Polyphaga</taxon>
        <taxon>Cucujiformia</taxon>
        <taxon>Chrysomeloidea</taxon>
        <taxon>Cerambycidae</taxon>
        <taxon>Lepturinae</taxon>
        <taxon>Rhagiini</taxon>
        <taxon>Rhamnusium</taxon>
    </lineage>
</organism>
<keyword evidence="1" id="KW-1133">Transmembrane helix</keyword>